<dbReference type="GO" id="GO:0051301">
    <property type="term" value="P:cell division"/>
    <property type="evidence" value="ECO:0007669"/>
    <property type="project" value="UniProtKB-KW"/>
</dbReference>
<keyword evidence="6" id="KW-0131">Cell cycle</keyword>
<evidence type="ECO:0000256" key="2">
    <source>
        <dbReference type="ARBA" id="ARBA00008029"/>
    </source>
</evidence>
<feature type="coiled-coil region" evidence="7">
    <location>
        <begin position="128"/>
        <end position="180"/>
    </location>
</feature>
<reference evidence="8" key="1">
    <citation type="journal article" date="2023" name="G3 (Bethesda)">
        <title>Whole genome assembly and annotation of the endangered Caribbean coral Acropora cervicornis.</title>
        <authorList>
            <person name="Selwyn J.D."/>
            <person name="Vollmer S.V."/>
        </authorList>
    </citation>
    <scope>NUCLEOTIDE SEQUENCE</scope>
    <source>
        <strain evidence="8">K2</strain>
    </source>
</reference>
<comment type="similarity">
    <text evidence="2">Belongs to the MAD1 family.</text>
</comment>
<dbReference type="GO" id="GO:0007094">
    <property type="term" value="P:mitotic spindle assembly checkpoint signaling"/>
    <property type="evidence" value="ECO:0007669"/>
    <property type="project" value="InterPro"/>
</dbReference>
<comment type="caution">
    <text evidence="8">The sequence shown here is derived from an EMBL/GenBank/DDBJ whole genome shotgun (WGS) entry which is preliminary data.</text>
</comment>
<feature type="coiled-coil region" evidence="7">
    <location>
        <begin position="395"/>
        <end position="426"/>
    </location>
</feature>
<gene>
    <name evidence="8" type="ORF">P5673_020720</name>
</gene>
<reference evidence="8" key="2">
    <citation type="journal article" date="2023" name="Science">
        <title>Genomic signatures of disease resistance in endangered staghorn corals.</title>
        <authorList>
            <person name="Vollmer S.V."/>
            <person name="Selwyn J.D."/>
            <person name="Despard B.A."/>
            <person name="Roesel C.L."/>
        </authorList>
    </citation>
    <scope>NUCLEOTIDE SEQUENCE</scope>
    <source>
        <strain evidence="8">K2</strain>
    </source>
</reference>
<organism evidence="8 9">
    <name type="scientific">Acropora cervicornis</name>
    <name type="common">Staghorn coral</name>
    <dbReference type="NCBI Taxonomy" id="6130"/>
    <lineage>
        <taxon>Eukaryota</taxon>
        <taxon>Metazoa</taxon>
        <taxon>Cnidaria</taxon>
        <taxon>Anthozoa</taxon>
        <taxon>Hexacorallia</taxon>
        <taxon>Scleractinia</taxon>
        <taxon>Astrocoeniina</taxon>
        <taxon>Acroporidae</taxon>
        <taxon>Acropora</taxon>
    </lineage>
</organism>
<dbReference type="PANTHER" id="PTHR23168:SF0">
    <property type="entry name" value="MITOTIC SPINDLE ASSEMBLY CHECKPOINT PROTEIN MAD1"/>
    <property type="match status" value="1"/>
</dbReference>
<evidence type="ECO:0000256" key="7">
    <source>
        <dbReference type="SAM" id="Coils"/>
    </source>
</evidence>
<feature type="coiled-coil region" evidence="7">
    <location>
        <begin position="75"/>
        <end position="102"/>
    </location>
</feature>
<accession>A0AAD9Q9I2</accession>
<name>A0AAD9Q9I2_ACRCE</name>
<evidence type="ECO:0000256" key="1">
    <source>
        <dbReference type="ARBA" id="ARBA00004123"/>
    </source>
</evidence>
<feature type="coiled-coil region" evidence="7">
    <location>
        <begin position="470"/>
        <end position="504"/>
    </location>
</feature>
<evidence type="ECO:0000313" key="9">
    <source>
        <dbReference type="Proteomes" id="UP001249851"/>
    </source>
</evidence>
<keyword evidence="4" id="KW-0498">Mitosis</keyword>
<keyword evidence="5" id="KW-0539">Nucleus</keyword>
<evidence type="ECO:0000313" key="8">
    <source>
        <dbReference type="EMBL" id="KAK2557232.1"/>
    </source>
</evidence>
<protein>
    <submittedName>
        <fullName evidence="8">Mitotic spindle assembly checkpoint protein MAD1</fullName>
    </submittedName>
</protein>
<evidence type="ECO:0000256" key="5">
    <source>
        <dbReference type="ARBA" id="ARBA00023242"/>
    </source>
</evidence>
<sequence length="514" mass="60396">MNILRTPDDSTAVVRIMSEFDQFLSSDPKSRLTFDEVDESEKLSGHNAANPTRTLNTSKSQGTFFFKEREKDLELIKTRSKLAQLEGEMNTLESERKRARIEYEKDTGSQKLELWRLQEKHEQLQQSFLCLAEQEKSAKEQLKELKKEYEYLRNKSEQKVQNLQREKLKACAEKDQCKEETGQKQLELQNSLFRMGTEKALLQNKLEQTESQLSNFTLFFLVFFSNLCYNKELEQLLSRQEEANTVARVMQSKLTKFRELEKEIEKLKEDNHYYRETNESNLLLKEKADSLQAKLLRAEQKITELTRVEIENEVLPYHVTILTMVKMSPIGTWHFPTLQYFSCRELKKKIQKWETEDLSGAKRLRSPAQLAQDVANLQKSQIVLLETQSELKSSAQIKERAYQRSAEELEAVKKELLELKETSDRQGELNQRLRRRLFLVTAERDGCRRILDTYDKSYSSNYDPQMHARLQEAEARLKACHEHVEKLELELNQKEEVASEEKLKCNKVQWSPGS</sequence>
<dbReference type="PANTHER" id="PTHR23168">
    <property type="entry name" value="MITOTIC SPINDLE ASSEMBLY CHECKPOINT PROTEIN MAD1 MITOTIC ARREST DEFICIENT-LIKE PROTEIN 1"/>
    <property type="match status" value="1"/>
</dbReference>
<dbReference type="GO" id="GO:0072686">
    <property type="term" value="C:mitotic spindle"/>
    <property type="evidence" value="ECO:0007669"/>
    <property type="project" value="TreeGrafter"/>
</dbReference>
<dbReference type="GO" id="GO:0005635">
    <property type="term" value="C:nuclear envelope"/>
    <property type="evidence" value="ECO:0007669"/>
    <property type="project" value="TreeGrafter"/>
</dbReference>
<evidence type="ECO:0000256" key="6">
    <source>
        <dbReference type="ARBA" id="ARBA00023306"/>
    </source>
</evidence>
<keyword evidence="3" id="KW-0132">Cell division</keyword>
<dbReference type="EMBL" id="JARQWQ010000051">
    <property type="protein sequence ID" value="KAK2557232.1"/>
    <property type="molecule type" value="Genomic_DNA"/>
</dbReference>
<dbReference type="Proteomes" id="UP001249851">
    <property type="component" value="Unassembled WGS sequence"/>
</dbReference>
<dbReference type="GO" id="GO:0051315">
    <property type="term" value="P:attachment of mitotic spindle microtubules to kinetochore"/>
    <property type="evidence" value="ECO:0007669"/>
    <property type="project" value="TreeGrafter"/>
</dbReference>
<proteinExistence type="inferred from homology"/>
<keyword evidence="9" id="KW-1185">Reference proteome</keyword>
<evidence type="ECO:0000256" key="3">
    <source>
        <dbReference type="ARBA" id="ARBA00022618"/>
    </source>
</evidence>
<feature type="coiled-coil region" evidence="7">
    <location>
        <begin position="250"/>
        <end position="308"/>
    </location>
</feature>
<comment type="subcellular location">
    <subcellularLocation>
        <location evidence="1">Nucleus</location>
    </subcellularLocation>
</comment>
<dbReference type="AlphaFoldDB" id="A0AAD9Q9I2"/>
<keyword evidence="7" id="KW-0175">Coiled coil</keyword>
<dbReference type="GO" id="GO:0000776">
    <property type="term" value="C:kinetochore"/>
    <property type="evidence" value="ECO:0007669"/>
    <property type="project" value="TreeGrafter"/>
</dbReference>
<dbReference type="Pfam" id="PF05557">
    <property type="entry name" value="MAD"/>
    <property type="match status" value="2"/>
</dbReference>
<evidence type="ECO:0000256" key="4">
    <source>
        <dbReference type="ARBA" id="ARBA00022776"/>
    </source>
</evidence>
<dbReference type="InterPro" id="IPR008672">
    <property type="entry name" value="Mad1"/>
</dbReference>